<protein>
    <submittedName>
        <fullName evidence="4">Short-chain dehydrogenase/reductase SDR</fullName>
    </submittedName>
</protein>
<name>F3ZZA5_MAHA5</name>
<organism evidence="4 5">
    <name type="scientific">Mahella australiensis (strain DSM 15567 / CIP 107919 / 50-1 BON)</name>
    <dbReference type="NCBI Taxonomy" id="697281"/>
    <lineage>
        <taxon>Bacteria</taxon>
        <taxon>Bacillati</taxon>
        <taxon>Bacillota</taxon>
        <taxon>Clostridia</taxon>
        <taxon>Thermoanaerobacterales</taxon>
        <taxon>Thermoanaerobacterales Family IV. Incertae Sedis</taxon>
        <taxon>Mahella</taxon>
    </lineage>
</organism>
<reference evidence="5" key="1">
    <citation type="submission" date="2010-11" db="EMBL/GenBank/DDBJ databases">
        <title>The complete genome of Mahella australiensis DSM 15567.</title>
        <authorList>
            <consortium name="US DOE Joint Genome Institute (JGI-PGF)"/>
            <person name="Lucas S."/>
            <person name="Copeland A."/>
            <person name="Lapidus A."/>
            <person name="Bruce D."/>
            <person name="Goodwin L."/>
            <person name="Pitluck S."/>
            <person name="Kyrpides N."/>
            <person name="Mavromatis K."/>
            <person name="Pagani I."/>
            <person name="Ivanova N."/>
            <person name="Teshima H."/>
            <person name="Brettin T."/>
            <person name="Detter J.C."/>
            <person name="Han C."/>
            <person name="Tapia R."/>
            <person name="Land M."/>
            <person name="Hauser L."/>
            <person name="Markowitz V."/>
            <person name="Cheng J.-F."/>
            <person name="Hugenholtz P."/>
            <person name="Woyke T."/>
            <person name="Wu D."/>
            <person name="Spring S."/>
            <person name="Pukall R."/>
            <person name="Steenblock K."/>
            <person name="Schneider S."/>
            <person name="Klenk H.-P."/>
            <person name="Eisen J.A."/>
        </authorList>
    </citation>
    <scope>NUCLEOTIDE SEQUENCE [LARGE SCALE GENOMIC DNA]</scope>
    <source>
        <strain evidence="5">DSM 15567 / CIP 107919 / 50-1 BON</strain>
    </source>
</reference>
<dbReference type="GO" id="GO:0016491">
    <property type="term" value="F:oxidoreductase activity"/>
    <property type="evidence" value="ECO:0007669"/>
    <property type="project" value="UniProtKB-KW"/>
</dbReference>
<reference evidence="4 5" key="2">
    <citation type="journal article" date="2011" name="Stand. Genomic Sci.">
        <title>Complete genome sequence of Mahella australiensis type strain (50-1 BON).</title>
        <authorList>
            <person name="Sikorski J."/>
            <person name="Teshima H."/>
            <person name="Nolan M."/>
            <person name="Lucas S."/>
            <person name="Hammon N."/>
            <person name="Deshpande S."/>
            <person name="Cheng J.F."/>
            <person name="Pitluck S."/>
            <person name="Liolios K."/>
            <person name="Pagani I."/>
            <person name="Ivanova N."/>
            <person name="Huntemann M."/>
            <person name="Mavromatis K."/>
            <person name="Ovchinikova G."/>
            <person name="Pati A."/>
            <person name="Tapia R."/>
            <person name="Han C."/>
            <person name="Goodwin L."/>
            <person name="Chen A."/>
            <person name="Palaniappan K."/>
            <person name="Land M."/>
            <person name="Hauser L."/>
            <person name="Ngatchou-Djao O.D."/>
            <person name="Rohde M."/>
            <person name="Pukall R."/>
            <person name="Spring S."/>
            <person name="Abt B."/>
            <person name="Goker M."/>
            <person name="Detter J.C."/>
            <person name="Woyke T."/>
            <person name="Bristow J."/>
            <person name="Markowitz V."/>
            <person name="Hugenholtz P."/>
            <person name="Eisen J.A."/>
            <person name="Kyrpides N.C."/>
            <person name="Klenk H.P."/>
            <person name="Lapidus A."/>
        </authorList>
    </citation>
    <scope>NUCLEOTIDE SEQUENCE [LARGE SCALE GENOMIC DNA]</scope>
    <source>
        <strain evidence="5">DSM 15567 / CIP 107919 / 50-1 BON</strain>
    </source>
</reference>
<proteinExistence type="inferred from homology"/>
<dbReference type="Pfam" id="PF00106">
    <property type="entry name" value="adh_short"/>
    <property type="match status" value="1"/>
</dbReference>
<dbReference type="Proteomes" id="UP000008457">
    <property type="component" value="Chromosome"/>
</dbReference>
<evidence type="ECO:0000313" key="4">
    <source>
        <dbReference type="EMBL" id="AEE97887.1"/>
    </source>
</evidence>
<dbReference type="HOGENOM" id="CLU_010194_9_1_9"/>
<sequence>MNVVITGTNKGLGLCLVKTFVERGHRVLAGVYEGDDKSQLEGFASANEGRIVIVPMDVSDESSVNSSARIACDIFGSIDILINNAGILLPKDREDLIYNIDVKDLKKSLEVNTIGTVIMMKEFLPLMRDDGKGTMIFITSEAGSISNSGSSFPSYSISKAAANKAVFILRATVGKRYRIFAVHPGRMNTEMGRTTAQIEPEESADGIYRIATGITEVGDIGFINYRGEPMTI</sequence>
<dbReference type="InterPro" id="IPR002347">
    <property type="entry name" value="SDR_fam"/>
</dbReference>
<dbReference type="KEGG" id="mas:Mahau_2754"/>
<keyword evidence="1" id="KW-0521">NADP</keyword>
<dbReference type="eggNOG" id="COG4221">
    <property type="taxonomic scope" value="Bacteria"/>
</dbReference>
<dbReference type="PANTHER" id="PTHR43544">
    <property type="entry name" value="SHORT-CHAIN DEHYDROGENASE/REDUCTASE"/>
    <property type="match status" value="1"/>
</dbReference>
<dbReference type="GO" id="GO:0005737">
    <property type="term" value="C:cytoplasm"/>
    <property type="evidence" value="ECO:0007669"/>
    <property type="project" value="TreeGrafter"/>
</dbReference>
<dbReference type="SUPFAM" id="SSF51735">
    <property type="entry name" value="NAD(P)-binding Rossmann-fold domains"/>
    <property type="match status" value="1"/>
</dbReference>
<dbReference type="EMBL" id="CP002360">
    <property type="protein sequence ID" value="AEE97887.1"/>
    <property type="molecule type" value="Genomic_DNA"/>
</dbReference>
<dbReference type="Gene3D" id="3.40.50.720">
    <property type="entry name" value="NAD(P)-binding Rossmann-like Domain"/>
    <property type="match status" value="1"/>
</dbReference>
<keyword evidence="5" id="KW-1185">Reference proteome</keyword>
<keyword evidence="2" id="KW-0560">Oxidoreductase</keyword>
<evidence type="ECO:0000256" key="3">
    <source>
        <dbReference type="RuleBase" id="RU000363"/>
    </source>
</evidence>
<comment type="similarity">
    <text evidence="3">Belongs to the short-chain dehydrogenases/reductases (SDR) family.</text>
</comment>
<evidence type="ECO:0000313" key="5">
    <source>
        <dbReference type="Proteomes" id="UP000008457"/>
    </source>
</evidence>
<evidence type="ECO:0000256" key="1">
    <source>
        <dbReference type="ARBA" id="ARBA00022857"/>
    </source>
</evidence>
<evidence type="ECO:0000256" key="2">
    <source>
        <dbReference type="ARBA" id="ARBA00023002"/>
    </source>
</evidence>
<dbReference type="InterPro" id="IPR036291">
    <property type="entry name" value="NAD(P)-bd_dom_sf"/>
</dbReference>
<accession>F3ZZA5</accession>
<dbReference type="OrthoDB" id="9803333at2"/>
<dbReference type="PRINTS" id="PR00080">
    <property type="entry name" value="SDRFAMILY"/>
</dbReference>
<dbReference type="AlphaFoldDB" id="F3ZZA5"/>
<dbReference type="PANTHER" id="PTHR43544:SF7">
    <property type="entry name" value="NADB-LER2"/>
    <property type="match status" value="1"/>
</dbReference>
<dbReference type="STRING" id="697281.Mahau_2754"/>
<dbReference type="PRINTS" id="PR00081">
    <property type="entry name" value="GDHRDH"/>
</dbReference>
<dbReference type="RefSeq" id="WP_013782310.1">
    <property type="nucleotide sequence ID" value="NC_015520.1"/>
</dbReference>
<dbReference type="InterPro" id="IPR051468">
    <property type="entry name" value="Fungal_SecMetab_SDRs"/>
</dbReference>
<gene>
    <name evidence="4" type="ordered locus">Mahau_2754</name>
</gene>